<name>A0A1D3CWE2_9EIME</name>
<dbReference type="Pfam" id="PF08158">
    <property type="entry name" value="SDA1_HEAT"/>
    <property type="match status" value="1"/>
</dbReference>
<comment type="function">
    <text evidence="1">Required for 60S pre-ribosomal subunits export to the cytoplasm.</text>
</comment>
<evidence type="ECO:0000313" key="3">
    <source>
        <dbReference type="EMBL" id="OEH75513.1"/>
    </source>
</evidence>
<organism evidence="3 4">
    <name type="scientific">Cyclospora cayetanensis</name>
    <dbReference type="NCBI Taxonomy" id="88456"/>
    <lineage>
        <taxon>Eukaryota</taxon>
        <taxon>Sar</taxon>
        <taxon>Alveolata</taxon>
        <taxon>Apicomplexa</taxon>
        <taxon>Conoidasida</taxon>
        <taxon>Coccidia</taxon>
        <taxon>Eucoccidiorida</taxon>
        <taxon>Eimeriorina</taxon>
        <taxon>Eimeriidae</taxon>
        <taxon>Cyclospora</taxon>
    </lineage>
</organism>
<dbReference type="EMBL" id="JROU02001707">
    <property type="protein sequence ID" value="OEH75513.1"/>
    <property type="molecule type" value="Genomic_DNA"/>
</dbReference>
<dbReference type="AlphaFoldDB" id="A0A1D3CWE2"/>
<protein>
    <recommendedName>
        <fullName evidence="1">Protein SDA1</fullName>
    </recommendedName>
</protein>
<comment type="subcellular location">
    <subcellularLocation>
        <location evidence="1">Nucleus</location>
        <location evidence="1">Nucleolus</location>
    </subcellularLocation>
</comment>
<reference evidence="3 4" key="1">
    <citation type="journal article" date="2016" name="BMC Genomics">
        <title>Comparative genomics reveals Cyclospora cayetanensis possesses coccidia-like metabolism and invasion components but unique surface antigens.</title>
        <authorList>
            <person name="Liu S."/>
            <person name="Wang L."/>
            <person name="Zheng H."/>
            <person name="Xu Z."/>
            <person name="Roellig D.M."/>
            <person name="Li N."/>
            <person name="Frace M.A."/>
            <person name="Tang K."/>
            <person name="Arrowood M.J."/>
            <person name="Moss D.M."/>
            <person name="Zhang L."/>
            <person name="Feng Y."/>
            <person name="Xiao L."/>
        </authorList>
    </citation>
    <scope>NUCLEOTIDE SEQUENCE [LARGE SCALE GENOMIC DNA]</scope>
    <source>
        <strain evidence="3 4">CHN_HEN01</strain>
    </source>
</reference>
<keyword evidence="1" id="KW-0653">Protein transport</keyword>
<dbReference type="GO" id="GO:0000055">
    <property type="term" value="P:ribosomal large subunit export from nucleus"/>
    <property type="evidence" value="ECO:0007669"/>
    <property type="project" value="UniProtKB-UniRule"/>
</dbReference>
<keyword evidence="4" id="KW-1185">Reference proteome</keyword>
<dbReference type="InterPro" id="IPR027312">
    <property type="entry name" value="Sda1"/>
</dbReference>
<comment type="similarity">
    <text evidence="1">Belongs to the SDA1 family.</text>
</comment>
<keyword evidence="1" id="KW-0690">Ribosome biogenesis</keyword>
<accession>A0A1D3CWE2</accession>
<dbReference type="InterPro" id="IPR012977">
    <property type="entry name" value="SDA1_N"/>
</dbReference>
<dbReference type="PANTHER" id="PTHR12730:SF0">
    <property type="entry name" value="PROTEIN SDA1 HOMOLOG"/>
    <property type="match status" value="1"/>
</dbReference>
<dbReference type="GO" id="GO:0015031">
    <property type="term" value="P:protein transport"/>
    <property type="evidence" value="ECO:0007669"/>
    <property type="project" value="UniProtKB-KW"/>
</dbReference>
<evidence type="ECO:0000259" key="2">
    <source>
        <dbReference type="Pfam" id="PF08158"/>
    </source>
</evidence>
<proteinExistence type="inferred from homology"/>
<dbReference type="Proteomes" id="UP000095192">
    <property type="component" value="Unassembled WGS sequence"/>
</dbReference>
<evidence type="ECO:0000313" key="4">
    <source>
        <dbReference type="Proteomes" id="UP000095192"/>
    </source>
</evidence>
<feature type="domain" description="SDA1 N-terminal" evidence="2">
    <location>
        <begin position="193"/>
        <end position="352"/>
    </location>
</feature>
<dbReference type="PANTHER" id="PTHR12730">
    <property type="entry name" value="HSDA/SDA1-RELATED"/>
    <property type="match status" value="1"/>
</dbReference>
<evidence type="ECO:0000256" key="1">
    <source>
        <dbReference type="RuleBase" id="RU365057"/>
    </source>
</evidence>
<dbReference type="GO" id="GO:0042273">
    <property type="term" value="P:ribosomal large subunit biogenesis"/>
    <property type="evidence" value="ECO:0007669"/>
    <property type="project" value="UniProtKB-UniRule"/>
</dbReference>
<dbReference type="InParanoid" id="A0A1D3CWE2"/>
<dbReference type="GO" id="GO:0005730">
    <property type="term" value="C:nucleolus"/>
    <property type="evidence" value="ECO:0007669"/>
    <property type="project" value="UniProtKB-SubCell"/>
</dbReference>
<keyword evidence="1" id="KW-0813">Transport</keyword>
<comment type="caution">
    <text evidence="3">The sequence shown here is derived from an EMBL/GenBank/DDBJ whole genome shotgun (WGS) entry which is preliminary data.</text>
</comment>
<dbReference type="VEuPathDB" id="ToxoDB:cyc_00998"/>
<dbReference type="VEuPathDB" id="ToxoDB:LOC34618082"/>
<gene>
    <name evidence="3" type="ORF">cyc_00998</name>
</gene>
<sequence length="386" mass="41642">MAAGGGRPLDLQGRLLSSLSPRILRALRNLQALQAPSQAQRLVDKMGGLNEDQEDAVMSLALLQASLAFPRDTDRKLRSSARVGQTCLANKIKRDPEAYREEFLLQLSNFRGLLVALKEQPYRPTRKLQSLAMFLAHTAPCYSAEAADSWASGDAETLGNSERALVSDAFGPEATSSIQGPLDGGPSPSVELKEAMQQLLSSAELHPTTRHALLNAVLLLRSKKMLSCEELLQQSLALLCLKDKFVRQRLMAFVVKDVAKVFGSTNSNQARGLLLNRLFALLKSGSSPVAARLALCCLFQVYRHLSLKPQTRNSDFAAKVVNAVVGATLAPDAKLASSGALFLLGEIQAAATQANYSVQAEEEEGSMCSLNGSAVSLELYIGSFLR</sequence>
<keyword evidence="1" id="KW-0539">Nucleus</keyword>